<organism evidence="1 2">
    <name type="scientific">Fusarium gaditjirri</name>
    <dbReference type="NCBI Taxonomy" id="282569"/>
    <lineage>
        <taxon>Eukaryota</taxon>
        <taxon>Fungi</taxon>
        <taxon>Dikarya</taxon>
        <taxon>Ascomycota</taxon>
        <taxon>Pezizomycotina</taxon>
        <taxon>Sordariomycetes</taxon>
        <taxon>Hypocreomycetidae</taxon>
        <taxon>Hypocreales</taxon>
        <taxon>Nectriaceae</taxon>
        <taxon>Fusarium</taxon>
        <taxon>Fusarium nisikadoi species complex</taxon>
    </lineage>
</organism>
<evidence type="ECO:0000313" key="1">
    <source>
        <dbReference type="EMBL" id="KAF4953745.1"/>
    </source>
</evidence>
<dbReference type="EMBL" id="JABFAI010000133">
    <property type="protein sequence ID" value="KAF4953745.1"/>
    <property type="molecule type" value="Genomic_DNA"/>
</dbReference>
<protein>
    <recommendedName>
        <fullName evidence="3">Cytochrome P450 monooxygenase</fullName>
    </recommendedName>
</protein>
<dbReference type="AlphaFoldDB" id="A0A8H4T9A9"/>
<sequence>MNSLLLLALWAAGSWIVFSIVNSYWPYLRYDARCKTNGYQRTPRMPSKYTLAIDFLVDAIEENKKKRFHETPVKRYGKHYPTERSRWAPPIDVQVLFFRLTVDKATEFLFGKSVPAGHQSIREHCKSMYFGERQIH</sequence>
<accession>A0A8H4T9A9</accession>
<dbReference type="OrthoDB" id="1470350at2759"/>
<evidence type="ECO:0008006" key="3">
    <source>
        <dbReference type="Google" id="ProtNLM"/>
    </source>
</evidence>
<keyword evidence="2" id="KW-1185">Reference proteome</keyword>
<name>A0A8H4T9A9_9HYPO</name>
<gene>
    <name evidence="1" type="ORF">FGADI_5738</name>
</gene>
<proteinExistence type="predicted"/>
<dbReference type="Proteomes" id="UP000604273">
    <property type="component" value="Unassembled WGS sequence"/>
</dbReference>
<evidence type="ECO:0000313" key="2">
    <source>
        <dbReference type="Proteomes" id="UP000604273"/>
    </source>
</evidence>
<reference evidence="1" key="2">
    <citation type="submission" date="2020-05" db="EMBL/GenBank/DDBJ databases">
        <authorList>
            <person name="Kim H.-S."/>
            <person name="Proctor R.H."/>
            <person name="Brown D.W."/>
        </authorList>
    </citation>
    <scope>NUCLEOTIDE SEQUENCE</scope>
    <source>
        <strain evidence="1">NRRL 45417</strain>
    </source>
</reference>
<comment type="caution">
    <text evidence="1">The sequence shown here is derived from an EMBL/GenBank/DDBJ whole genome shotgun (WGS) entry which is preliminary data.</text>
</comment>
<reference evidence="1" key="1">
    <citation type="journal article" date="2020" name="BMC Genomics">
        <title>Correction to: Identification and distribution of gene clusters required for synthesis of sphingolipid metabolism inhibitors in diverse species of the filamentous fungus Fusarium.</title>
        <authorList>
            <person name="Kim H.S."/>
            <person name="Lohmar J.M."/>
            <person name="Busman M."/>
            <person name="Brown D.W."/>
            <person name="Naumann T.A."/>
            <person name="Divon H.H."/>
            <person name="Lysoe E."/>
            <person name="Uhlig S."/>
            <person name="Proctor R.H."/>
        </authorList>
    </citation>
    <scope>NUCLEOTIDE SEQUENCE</scope>
    <source>
        <strain evidence="1">NRRL 45417</strain>
    </source>
</reference>